<evidence type="ECO:0000313" key="2">
    <source>
        <dbReference type="EMBL" id="BDL43152.1"/>
    </source>
</evidence>
<evidence type="ECO:0000256" key="1">
    <source>
        <dbReference type="SAM" id="Phobius"/>
    </source>
</evidence>
<evidence type="ECO:0008006" key="4">
    <source>
        <dbReference type="Google" id="ProtNLM"/>
    </source>
</evidence>
<proteinExistence type="predicted"/>
<keyword evidence="1" id="KW-0812">Transmembrane</keyword>
<protein>
    <recommendedName>
        <fullName evidence="4">Glycine zipper family protein</fullName>
    </recommendedName>
</protein>
<keyword evidence="3" id="KW-1185">Reference proteome</keyword>
<dbReference type="RefSeq" id="WP_215434506.1">
    <property type="nucleotide sequence ID" value="NZ_AP025943.1"/>
</dbReference>
<evidence type="ECO:0000313" key="3">
    <source>
        <dbReference type="Proteomes" id="UP001062263"/>
    </source>
</evidence>
<name>A0ABN6QHG6_9BACT</name>
<keyword evidence="1" id="KW-0472">Membrane</keyword>
<dbReference type="EMBL" id="AP025943">
    <property type="protein sequence ID" value="BDL43152.1"/>
    <property type="molecule type" value="Genomic_DNA"/>
</dbReference>
<gene>
    <name evidence="2" type="ORF">Abiwalacus_07260</name>
</gene>
<dbReference type="Proteomes" id="UP001062263">
    <property type="component" value="Chromosome"/>
</dbReference>
<reference evidence="2" key="1">
    <citation type="submission" date="2022-06" db="EMBL/GenBank/DDBJ databases">
        <title>Akkermansia biwalacus sp. nov., an anaerobic mucin-degrading bacterium isolated from human intestine.</title>
        <authorList>
            <person name="Kobayashi Y."/>
            <person name="Inoue S."/>
            <person name="Kawahara T."/>
            <person name="Kohda N."/>
        </authorList>
    </citation>
    <scope>NUCLEOTIDE SEQUENCE</scope>
    <source>
        <strain evidence="2">WON2089</strain>
    </source>
</reference>
<sequence length="188" mass="20043">MTLDQITVGMEQLINAKASEILSSKPQDQHYLNWRDMQEVCLVVKSACVKQFNEVPQGVEMACYLAEAVLAPDKKAKLKLMKQVISLTSGTTGIAIILAGVGAALGWGAGIVTTVTAFFIGTSMLGPIAAMAGGAMLAVIAGYFIFDNDAPTLSNKAIDALRKGIRGALTEYWKERGGQLGNRYLSDN</sequence>
<organism evidence="2 3">
    <name type="scientific">Akkermansia biwaensis</name>
    <dbReference type="NCBI Taxonomy" id="2946555"/>
    <lineage>
        <taxon>Bacteria</taxon>
        <taxon>Pseudomonadati</taxon>
        <taxon>Verrucomicrobiota</taxon>
        <taxon>Verrucomicrobiia</taxon>
        <taxon>Verrucomicrobiales</taxon>
        <taxon>Akkermansiaceae</taxon>
        <taxon>Akkermansia</taxon>
    </lineage>
</organism>
<accession>A0ABN6QHG6</accession>
<feature type="transmembrane region" description="Helical" evidence="1">
    <location>
        <begin position="84"/>
        <end position="105"/>
    </location>
</feature>
<keyword evidence="1" id="KW-1133">Transmembrane helix</keyword>
<feature type="transmembrane region" description="Helical" evidence="1">
    <location>
        <begin position="117"/>
        <end position="146"/>
    </location>
</feature>